<reference evidence="3" key="6">
    <citation type="journal article" date="2008" name="Nucleic Acids Res.">
        <title>The rice annotation project database (RAP-DB): 2008 update.</title>
        <authorList>
            <consortium name="The rice annotation project (RAP)"/>
        </authorList>
    </citation>
    <scope>GENOME REANNOTATION</scope>
    <source>
        <strain evidence="3">cv. Nipponbare</strain>
    </source>
</reference>
<evidence type="ECO:0000313" key="3">
    <source>
        <dbReference type="Proteomes" id="UP000000763"/>
    </source>
</evidence>
<reference evidence="2" key="8">
    <citation type="submission" date="2012-08" db="EMBL/GenBank/DDBJ databases">
        <title>The Second Rice Annotation Project Meeting (RAP2).</title>
        <authorList>
            <consortium name="The Rice Annotation Project (RAP)"/>
        </authorList>
    </citation>
    <scope>NUCLEOTIDE SEQUENCE</scope>
</reference>
<reference evidence="2" key="4">
    <citation type="journal article" date="2007" name="Genome Res.">
        <title>Curated Genome Annotation of Oryza sativa ssp. japonica and Comparative Genome Analysis with Arabidopsis thaliana.</title>
        <authorList>
            <consortium name="The Rice Annotation Project (RAP)"/>
            <person name="Itoh T."/>
            <person name="Tanaka T."/>
            <person name="Barrero R.A."/>
            <person name="Yamasaki C."/>
            <person name="Fujii Y."/>
            <person name="Hilton P.B."/>
            <person name="Antonio B.A."/>
            <person name="Aono H."/>
            <person name="Apweiler R."/>
            <person name="Bruskiewich R."/>
            <person name="Bureau T."/>
            <person name="Burr F."/>
            <person name="Costa de Oliveira A."/>
            <person name="Fuks G."/>
            <person name="Habara T."/>
            <person name="Haberer G."/>
            <person name="Han B."/>
            <person name="Harada E."/>
            <person name="Hiraki A.T."/>
            <person name="Hirochika H."/>
            <person name="Hoen D."/>
            <person name="Hokari H."/>
            <person name="Hosokawa S."/>
            <person name="Hsing Y."/>
            <person name="Ikawa H."/>
            <person name="Ikeo K."/>
            <person name="Imanishi T."/>
            <person name="Ito Y."/>
            <person name="Jaiswal P."/>
            <person name="Kanno M."/>
            <person name="Kawahara Y."/>
            <person name="Kawamura T."/>
            <person name="Kawashima H."/>
            <person name="Khurana J.P."/>
            <person name="Kikuchi S."/>
            <person name="Komatsu S."/>
            <person name="Koyanagi K.O."/>
            <person name="Kubooka H."/>
            <person name="Lieberherr D."/>
            <person name="Lin Y.C."/>
            <person name="Lonsdale D."/>
            <person name="Matsumoto T."/>
            <person name="Matsuya A."/>
            <person name="McCombie W.R."/>
            <person name="Messing J."/>
            <person name="Miyao A."/>
            <person name="Mulder N."/>
            <person name="Nagamura Y."/>
            <person name="Nam J."/>
            <person name="Namiki N."/>
            <person name="Numa H."/>
            <person name="Nurimoto S."/>
            <person name="O'donovan C."/>
            <person name="Ohyanagi H."/>
            <person name="Okido T."/>
            <person name="Oota S."/>
            <person name="Osato N."/>
            <person name="Palmer L.E."/>
            <person name="Quetier F."/>
            <person name="Raghuvanshi S."/>
            <person name="Saichi N."/>
            <person name="Sakai H."/>
            <person name="Sakai Y."/>
            <person name="Sakata K."/>
            <person name="Sakurai T."/>
            <person name="Sato F."/>
            <person name="Sato Y."/>
            <person name="Schoof H."/>
            <person name="Seki M."/>
            <person name="Shibata M."/>
            <person name="Shimizu Y."/>
            <person name="Shinozaki K."/>
            <person name="Shinso Y."/>
            <person name="Singh N.K."/>
            <person name="Smith-White B."/>
            <person name="Takeda J."/>
            <person name="Tanino M."/>
            <person name="Tatusova T."/>
            <person name="Thongjuea S."/>
            <person name="Todokoro F."/>
            <person name="Tsugane M."/>
            <person name="Tyagi A.K."/>
            <person name="Vanavichit A."/>
            <person name="Wang A."/>
            <person name="Wing R.A."/>
            <person name="Yamaguchi K."/>
            <person name="Yamamoto M."/>
            <person name="Yamamoto N."/>
            <person name="Yu Y."/>
            <person name="Zhang H."/>
            <person name="Zhao Q."/>
            <person name="Higo K."/>
            <person name="Burr B."/>
            <person name="Gojobori T."/>
            <person name="Sasaki T."/>
        </authorList>
    </citation>
    <scope>NUCLEOTIDE SEQUENCE</scope>
</reference>
<gene>
    <name evidence="2" type="ordered locus">Os02g0623300</name>
    <name evidence="1" type="ORF">OSJNOa148N02.2</name>
</gene>
<dbReference type="EMBL" id="AP006847">
    <property type="protein sequence ID" value="BAD22521.1"/>
    <property type="molecule type" value="Genomic_DNA"/>
</dbReference>
<protein>
    <submittedName>
        <fullName evidence="2">Os02g0623300 protein</fullName>
    </submittedName>
</protein>
<dbReference type="EMBL" id="AP008208">
    <property type="protein sequence ID" value="BAF09384.1"/>
    <property type="molecule type" value="Genomic_DNA"/>
</dbReference>
<dbReference type="AlphaFoldDB" id="Q6K1Q2"/>
<name>Q6K1Q2_ORYSJ</name>
<evidence type="ECO:0000313" key="1">
    <source>
        <dbReference type="EMBL" id="BAD22521.1"/>
    </source>
</evidence>
<reference evidence="1" key="1">
    <citation type="submission" date="2004-04" db="EMBL/GenBank/DDBJ databases">
        <title>Oryza sativa nipponbare(GA3) genomic DNA, chromosome 2, fosmid clone:OSJNOa148N02.</title>
        <authorList>
            <person name="Sasaki T."/>
            <person name="Matsumoto T."/>
            <person name="Fujisawa M."/>
        </authorList>
    </citation>
    <scope>NUCLEOTIDE SEQUENCE</scope>
</reference>
<organism evidence="1 3">
    <name type="scientific">Oryza sativa subsp. japonica</name>
    <name type="common">Rice</name>
    <dbReference type="NCBI Taxonomy" id="39947"/>
    <lineage>
        <taxon>Eukaryota</taxon>
        <taxon>Viridiplantae</taxon>
        <taxon>Streptophyta</taxon>
        <taxon>Embryophyta</taxon>
        <taxon>Tracheophyta</taxon>
        <taxon>Spermatophyta</taxon>
        <taxon>Magnoliopsida</taxon>
        <taxon>Liliopsida</taxon>
        <taxon>Poales</taxon>
        <taxon>Poaceae</taxon>
        <taxon>BOP clade</taxon>
        <taxon>Oryzoideae</taxon>
        <taxon>Oryzeae</taxon>
        <taxon>Oryzinae</taxon>
        <taxon>Oryza</taxon>
        <taxon>Oryza sativa</taxon>
    </lineage>
</organism>
<reference evidence="2" key="3">
    <citation type="journal article" date="2006" name="Nucleic Acids Res.">
        <title>The Rice Annotation Project Database (RAP-DB): hub for Oryza sativa ssp. japonica genome information.</title>
        <authorList>
            <person name="Ohyanagi H."/>
            <person name="Tanaka T."/>
            <person name="Sakai H."/>
            <person name="Shigemoto Y."/>
            <person name="Yamaguchi K."/>
            <person name="Habara T."/>
            <person name="Fujii Y."/>
            <person name="Antonio B.A."/>
            <person name="Nagamura Y."/>
            <person name="Imanishi T."/>
            <person name="Ikeo K."/>
            <person name="Itoh T."/>
            <person name="Gojobori T."/>
            <person name="Sasaki T."/>
        </authorList>
    </citation>
    <scope>NUCLEOTIDE SEQUENCE</scope>
</reference>
<reference evidence="2" key="5">
    <citation type="journal article" date="2008" name="Nucleic Acids Res.">
        <title>The Rice Annotation Project Database (RAP-DB): 2008 update.</title>
        <authorList>
            <consortium name="The Rice Annotation Project (RAP)"/>
            <person name="Tanaka T."/>
            <person name="Antonio B.A."/>
            <person name="Kikuchi S."/>
            <person name="Matsumoto T."/>
            <person name="Nagamura Y."/>
            <person name="Numa H."/>
            <person name="Sakai H."/>
            <person name="Wu J."/>
            <person name="Itoh T."/>
            <person name="Sasaki T."/>
            <person name="Aono R."/>
            <person name="Fujii Y."/>
            <person name="Habara T."/>
            <person name="Harada E."/>
            <person name="Kanno M."/>
            <person name="Kawahara Y."/>
            <person name="Kawashima H."/>
            <person name="Kubooka H."/>
            <person name="Matsuya A."/>
            <person name="Nakaoka H."/>
            <person name="Saichi N."/>
            <person name="Sanbonmatsu R."/>
            <person name="Sato Y."/>
            <person name="Shinso Y."/>
            <person name="Suzuki M."/>
            <person name="Takeda J."/>
            <person name="Tanino M."/>
            <person name="Todokoro F."/>
            <person name="Yamaguchi K."/>
            <person name="Yamamoto N."/>
            <person name="Yamasaki C."/>
            <person name="Imanishi T."/>
            <person name="Okido T."/>
            <person name="Tada M."/>
            <person name="Ikeo K."/>
            <person name="Tateno Y."/>
            <person name="Gojobori T."/>
            <person name="Lin Y.C."/>
            <person name="Wei F.J."/>
            <person name="Hsing Y.I."/>
            <person name="Zhao Q."/>
            <person name="Han B."/>
            <person name="Kramer M.R."/>
            <person name="McCombie R.W."/>
            <person name="Lonsdale D."/>
            <person name="O'Donovan C.C."/>
            <person name="Whitfield E.J."/>
            <person name="Apweiler R."/>
            <person name="Koyanagi K.O."/>
            <person name="Khurana J.P."/>
            <person name="Raghuvanshi S."/>
            <person name="Singh N.K."/>
            <person name="Tyagi A.K."/>
            <person name="Haberer G."/>
            <person name="Fujisawa M."/>
            <person name="Hosokawa S."/>
            <person name="Ito Y."/>
            <person name="Ikawa H."/>
            <person name="Shibata M."/>
            <person name="Yamamoto M."/>
            <person name="Bruskiewich R.M."/>
            <person name="Hoen D.R."/>
            <person name="Bureau TE."/>
            <person name="Namiki N."/>
            <person name="Ohyanagi H."/>
            <person name="Sakai Y."/>
            <person name="Nobushima S."/>
            <person name="Sakata K."/>
            <person name="Barrero R.A."/>
            <person name="Sato Y."/>
            <person name="Souvorov A."/>
            <person name="Smith-White B."/>
            <person name="Tatusova T."/>
            <person name="An S."/>
            <person name="An G."/>
            <person name="OOta S."/>
            <person name="Fuks G."/>
            <person name="Messing J."/>
            <person name="Christie K.R."/>
            <person name="Lieberherr D."/>
            <person name="Kim H."/>
            <person name="Zuccolo A."/>
            <person name="Wing R.A."/>
            <person name="Nobuta K."/>
            <person name="Green P.J."/>
            <person name="Lu C."/>
            <person name="Meyers BC."/>
            <person name="Chaparro C."/>
            <person name="Piegu B."/>
            <person name="Panaud O."/>
            <person name="Echeverria M."/>
        </authorList>
    </citation>
    <scope>NUCLEOTIDE SEQUENCE</scope>
</reference>
<reference evidence="2" key="7">
    <citation type="submission" date="2012-08" db="EMBL/GenBank/DDBJ databases">
        <title>Oryza sativa nipponbare(GA3) genomic DNA, chromosome 2.</title>
        <authorList>
            <consortium name="IRGSP(International Rice Genome Sequencing Project)"/>
        </authorList>
    </citation>
    <scope>NUCLEOTIDE SEQUENCE</scope>
</reference>
<sequence length="175" mass="19879">MRLPFMCFAGGLGAMQGVSEEEGRRRRPAGQRRRRLSHLHRLDVDDDVVTATAAGPPPPCSRSGGRLLRRFPAAGCWLRLRRRLREPHAAGGATLPIRRRGYRVPGGVRRRRRGSRRVRVWDILGLGLRARRHGECSWRHQVVPAGLELIDPGTKQIYFAYVRTYVYASYTGSDR</sequence>
<dbReference type="KEGG" id="dosa:Os02g0623300"/>
<accession>Q6K1Q2</accession>
<evidence type="ECO:0000313" key="2">
    <source>
        <dbReference type="EMBL" id="BAF09384.1"/>
    </source>
</evidence>
<proteinExistence type="predicted"/>
<dbReference type="Proteomes" id="UP000000763">
    <property type="component" value="Chromosome 2"/>
</dbReference>
<reference evidence="2 3" key="2">
    <citation type="journal article" date="2005" name="Nature">
        <title>The map-based sequence of the rice genome.</title>
        <authorList>
            <consortium name="International rice genome sequencing project (IRGSP)"/>
            <person name="Matsumoto T."/>
            <person name="Wu J."/>
            <person name="Kanamori H."/>
            <person name="Katayose Y."/>
            <person name="Fujisawa M."/>
            <person name="Namiki N."/>
            <person name="Mizuno H."/>
            <person name="Yamamoto K."/>
            <person name="Antonio B.A."/>
            <person name="Baba T."/>
            <person name="Sakata K."/>
            <person name="Nagamura Y."/>
            <person name="Aoki H."/>
            <person name="Arikawa K."/>
            <person name="Arita K."/>
            <person name="Bito T."/>
            <person name="Chiden Y."/>
            <person name="Fujitsuka N."/>
            <person name="Fukunaka R."/>
            <person name="Hamada M."/>
            <person name="Harada C."/>
            <person name="Hayashi A."/>
            <person name="Hijishita S."/>
            <person name="Honda M."/>
            <person name="Hosokawa S."/>
            <person name="Ichikawa Y."/>
            <person name="Idonuma A."/>
            <person name="Iijima M."/>
            <person name="Ikeda M."/>
            <person name="Ikeno M."/>
            <person name="Ito K."/>
            <person name="Ito S."/>
            <person name="Ito T."/>
            <person name="Ito Y."/>
            <person name="Ito Y."/>
            <person name="Iwabuchi A."/>
            <person name="Kamiya K."/>
            <person name="Karasawa W."/>
            <person name="Kurita K."/>
            <person name="Katagiri S."/>
            <person name="Kikuta A."/>
            <person name="Kobayashi H."/>
            <person name="Kobayashi N."/>
            <person name="Machita K."/>
            <person name="Maehara T."/>
            <person name="Masukawa M."/>
            <person name="Mizubayashi T."/>
            <person name="Mukai Y."/>
            <person name="Nagasaki H."/>
            <person name="Nagata Y."/>
            <person name="Naito S."/>
            <person name="Nakashima M."/>
            <person name="Nakama Y."/>
            <person name="Nakamichi Y."/>
            <person name="Nakamura M."/>
            <person name="Meguro A."/>
            <person name="Negishi M."/>
            <person name="Ohta I."/>
            <person name="Ohta T."/>
            <person name="Okamoto M."/>
            <person name="Ono N."/>
            <person name="Saji S."/>
            <person name="Sakaguchi M."/>
            <person name="Sakai K."/>
            <person name="Shibata M."/>
            <person name="Shimokawa T."/>
            <person name="Song J."/>
            <person name="Takazaki Y."/>
            <person name="Terasawa K."/>
            <person name="Tsugane M."/>
            <person name="Tsuji K."/>
            <person name="Ueda S."/>
            <person name="Waki K."/>
            <person name="Yamagata H."/>
            <person name="Yamamoto M."/>
            <person name="Yamamoto S."/>
            <person name="Yamane H."/>
            <person name="Yoshiki S."/>
            <person name="Yoshihara R."/>
            <person name="Yukawa K."/>
            <person name="Zhong H."/>
            <person name="Yano M."/>
            <person name="Yuan Q."/>
            <person name="Ouyang S."/>
            <person name="Liu J."/>
            <person name="Jones K.M."/>
            <person name="Gansberger K."/>
            <person name="Moffat K."/>
            <person name="Hill J."/>
            <person name="Bera J."/>
            <person name="Fadrosh D."/>
            <person name="Jin S."/>
            <person name="Johri S."/>
            <person name="Kim M."/>
            <person name="Overton L."/>
            <person name="Reardon M."/>
            <person name="Tsitrin T."/>
            <person name="Vuong H."/>
            <person name="Weaver B."/>
            <person name="Ciecko A."/>
            <person name="Tallon L."/>
            <person name="Jackson J."/>
            <person name="Pai G."/>
            <person name="Aken S.V."/>
            <person name="Utterback T."/>
            <person name="Reidmuller S."/>
            <person name="Feldblyum T."/>
            <person name="Hsiao J."/>
            <person name="Zismann V."/>
            <person name="Iobst S."/>
            <person name="de Vazeille A.R."/>
            <person name="Buell C.R."/>
            <person name="Ying K."/>
            <person name="Li Y."/>
            <person name="Lu T."/>
            <person name="Huang Y."/>
            <person name="Zhao Q."/>
            <person name="Feng Q."/>
            <person name="Zhang L."/>
            <person name="Zhu J."/>
            <person name="Weng Q."/>
            <person name="Mu J."/>
            <person name="Lu Y."/>
            <person name="Fan D."/>
            <person name="Liu Y."/>
            <person name="Guan J."/>
            <person name="Zhang Y."/>
            <person name="Yu S."/>
            <person name="Liu X."/>
            <person name="Zhang Y."/>
            <person name="Hong G."/>
            <person name="Han B."/>
            <person name="Choisne N."/>
            <person name="Demange N."/>
            <person name="Orjeda G."/>
            <person name="Samain S."/>
            <person name="Cattolico L."/>
            <person name="Pelletier E."/>
            <person name="Couloux A."/>
            <person name="Segurens B."/>
            <person name="Wincker P."/>
            <person name="D'Hont A."/>
            <person name="Scarpelli C."/>
            <person name="Weissenbach J."/>
            <person name="Salanoubat M."/>
            <person name="Quetier F."/>
            <person name="Yu Y."/>
            <person name="Kim H.R."/>
            <person name="Rambo T."/>
            <person name="Currie J."/>
            <person name="Collura K."/>
            <person name="Luo M."/>
            <person name="Yang T."/>
            <person name="Ammiraju J.S.S."/>
            <person name="Engler F."/>
            <person name="Soderlund C."/>
            <person name="Wing R.A."/>
            <person name="Palmer L.E."/>
            <person name="de la Bastide M."/>
            <person name="Spiegel L."/>
            <person name="Nascimento L."/>
            <person name="Zutavern T."/>
            <person name="O'Shaughnessy A."/>
            <person name="Dike S."/>
            <person name="Dedhia N."/>
            <person name="Preston R."/>
            <person name="Balija V."/>
            <person name="McCombie W.R."/>
            <person name="Chow T."/>
            <person name="Chen H."/>
            <person name="Chung M."/>
            <person name="Chen C."/>
            <person name="Shaw J."/>
            <person name="Wu H."/>
            <person name="Hsiao K."/>
            <person name="Chao Y."/>
            <person name="Chu M."/>
            <person name="Cheng C."/>
            <person name="Hour A."/>
            <person name="Lee P."/>
            <person name="Lin S."/>
            <person name="Lin Y."/>
            <person name="Liou J."/>
            <person name="Liu S."/>
            <person name="Hsing Y."/>
            <person name="Raghuvanshi S."/>
            <person name="Mohanty A."/>
            <person name="Bharti A.K."/>
            <person name="Gaur A."/>
            <person name="Gupta V."/>
            <person name="Kumar D."/>
            <person name="Ravi V."/>
            <person name="Vij S."/>
            <person name="Kapur A."/>
            <person name="Khurana P."/>
            <person name="Khurana P."/>
            <person name="Khurana J.P."/>
            <person name="Tyagi A.K."/>
            <person name="Gaikwad K."/>
            <person name="Singh A."/>
            <person name="Dalal V."/>
            <person name="Srivastava S."/>
            <person name="Dixit A."/>
            <person name="Pal A.K."/>
            <person name="Ghazi I.A."/>
            <person name="Yadav M."/>
            <person name="Pandit A."/>
            <person name="Bhargava A."/>
            <person name="Sureshbabu K."/>
            <person name="Batra K."/>
            <person name="Sharma T.R."/>
            <person name="Mohapatra T."/>
            <person name="Singh N.K."/>
            <person name="Messing J."/>
            <person name="Nelson A.B."/>
            <person name="Fuks G."/>
            <person name="Kavchok S."/>
            <person name="Keizer G."/>
            <person name="Linton E."/>
            <person name="Llaca V."/>
            <person name="Song R."/>
            <person name="Tanyolac B."/>
            <person name="Young S."/>
            <person name="Ho-Il K."/>
            <person name="Hahn J.H."/>
            <person name="Sangsakoo G."/>
            <person name="Vanavichit A."/>
            <person name="de Mattos Luiz.A.T."/>
            <person name="Zimmer P.D."/>
            <person name="Malone G."/>
            <person name="Dellagostin O."/>
            <person name="de Oliveira A.C."/>
            <person name="Bevan M."/>
            <person name="Bancroft I."/>
            <person name="Minx P."/>
            <person name="Cordum H."/>
            <person name="Wilson R."/>
            <person name="Cheng Z."/>
            <person name="Jin W."/>
            <person name="Jiang J."/>
            <person name="Leong S.A."/>
            <person name="Iwama H."/>
            <person name="Gojobori T."/>
            <person name="Itoh T."/>
            <person name="Niimura Y."/>
            <person name="Fujii Y."/>
            <person name="Habara T."/>
            <person name="Sakai H."/>
            <person name="Sato Y."/>
            <person name="Wilson G."/>
            <person name="Kumar K."/>
            <person name="McCouch S."/>
            <person name="Juretic N."/>
            <person name="Hoen D."/>
            <person name="Wright S."/>
            <person name="Bruskiewich R."/>
            <person name="Bureau T."/>
            <person name="Miyao A."/>
            <person name="Hirochika H."/>
            <person name="Nishikawa T."/>
            <person name="Kadowaki K."/>
            <person name="Sugiura M."/>
            <person name="Burr B."/>
            <person name="Sasaki T."/>
        </authorList>
    </citation>
    <scope>NUCLEOTIDE SEQUENCE [LARGE SCALE GENOMIC DNA]</scope>
    <source>
        <strain evidence="3">cv. Nipponbare</strain>
    </source>
</reference>